<feature type="transmembrane region" description="Helical" evidence="2">
    <location>
        <begin position="221"/>
        <end position="239"/>
    </location>
</feature>
<reference evidence="4" key="1">
    <citation type="journal article" date="2019" name="Int. J. Syst. Evol. Microbiol.">
        <title>The Global Catalogue of Microorganisms (GCM) 10K type strain sequencing project: providing services to taxonomists for standard genome sequencing and annotation.</title>
        <authorList>
            <consortium name="The Broad Institute Genomics Platform"/>
            <consortium name="The Broad Institute Genome Sequencing Center for Infectious Disease"/>
            <person name="Wu L."/>
            <person name="Ma J."/>
        </authorList>
    </citation>
    <scope>NUCLEOTIDE SEQUENCE [LARGE SCALE GENOMIC DNA]</scope>
    <source>
        <strain evidence="4">JCM 19129</strain>
    </source>
</reference>
<gene>
    <name evidence="3" type="ORF">GCM10025790_03490</name>
</gene>
<feature type="region of interest" description="Disordered" evidence="1">
    <location>
        <begin position="34"/>
        <end position="91"/>
    </location>
</feature>
<feature type="transmembrane region" description="Helical" evidence="2">
    <location>
        <begin position="550"/>
        <end position="573"/>
    </location>
</feature>
<organism evidence="3 4">
    <name type="scientific">Nesterenkonia rhizosphaerae</name>
    <dbReference type="NCBI Taxonomy" id="1348272"/>
    <lineage>
        <taxon>Bacteria</taxon>
        <taxon>Bacillati</taxon>
        <taxon>Actinomycetota</taxon>
        <taxon>Actinomycetes</taxon>
        <taxon>Micrococcales</taxon>
        <taxon>Micrococcaceae</taxon>
        <taxon>Nesterenkonia</taxon>
    </lineage>
</organism>
<feature type="transmembrane region" description="Helical" evidence="2">
    <location>
        <begin position="354"/>
        <end position="373"/>
    </location>
</feature>
<feature type="transmembrane region" description="Helical" evidence="2">
    <location>
        <begin position="428"/>
        <end position="448"/>
    </location>
</feature>
<feature type="transmembrane region" description="Helical" evidence="2">
    <location>
        <begin position="580"/>
        <end position="599"/>
    </location>
</feature>
<dbReference type="RefSeq" id="WP_345476383.1">
    <property type="nucleotide sequence ID" value="NZ_BAABLW010000002.1"/>
</dbReference>
<accession>A0ABP9FPW4</accession>
<feature type="transmembrane region" description="Helical" evidence="2">
    <location>
        <begin position="825"/>
        <end position="843"/>
    </location>
</feature>
<keyword evidence="2" id="KW-1133">Transmembrane helix</keyword>
<evidence type="ECO:0000256" key="1">
    <source>
        <dbReference type="SAM" id="MobiDB-lite"/>
    </source>
</evidence>
<feature type="transmembrane region" description="Helical" evidence="2">
    <location>
        <begin position="729"/>
        <end position="749"/>
    </location>
</feature>
<feature type="transmembrane region" description="Helical" evidence="2">
    <location>
        <begin position="6"/>
        <end position="25"/>
    </location>
</feature>
<feature type="transmembrane region" description="Helical" evidence="2">
    <location>
        <begin position="872"/>
        <end position="889"/>
    </location>
</feature>
<feature type="transmembrane region" description="Helical" evidence="2">
    <location>
        <begin position="302"/>
        <end position="323"/>
    </location>
</feature>
<keyword evidence="2" id="KW-0472">Membrane</keyword>
<feature type="transmembrane region" description="Helical" evidence="2">
    <location>
        <begin position="454"/>
        <end position="474"/>
    </location>
</feature>
<feature type="transmembrane region" description="Helical" evidence="2">
    <location>
        <begin position="756"/>
        <end position="776"/>
    </location>
</feature>
<feature type="transmembrane region" description="Helical" evidence="2">
    <location>
        <begin position="699"/>
        <end position="717"/>
    </location>
</feature>
<feature type="transmembrane region" description="Helical" evidence="2">
    <location>
        <begin position="895"/>
        <end position="914"/>
    </location>
</feature>
<feature type="transmembrane region" description="Helical" evidence="2">
    <location>
        <begin position="195"/>
        <end position="215"/>
    </location>
</feature>
<dbReference type="Proteomes" id="UP001500368">
    <property type="component" value="Unassembled WGS sequence"/>
</dbReference>
<dbReference type="EMBL" id="BAABLW010000002">
    <property type="protein sequence ID" value="GAA4912273.1"/>
    <property type="molecule type" value="Genomic_DNA"/>
</dbReference>
<feature type="transmembrane region" description="Helical" evidence="2">
    <location>
        <begin position="605"/>
        <end position="626"/>
    </location>
</feature>
<feature type="region of interest" description="Disordered" evidence="1">
    <location>
        <begin position="919"/>
        <end position="941"/>
    </location>
</feature>
<sequence>MEWLTVILLVLAVPFGIGLALGYHWGRSKTPPHPSPYDVTTPTKPAGHVPPAAPPTDWAVPSGYLTPTDRRRATGQLPVTGPLPPAGYVPPTVQLSTVPGQPGDSEYPQQASASALPTVYRTSATEPSTRSEFRAINIALYIGGLLLSAAALAYVSVMQSPVFTAVSLLVAYVVFAVVGFVLAERVSVLKPAGMALFGTSLAILSVAAVPVNDAFIGDGRLTWLLTSLLGLGVYSAAALRLDSRVLGYLAVPFFYSALFSSTAVLQQGLLWSLVLIMLLAAVSQFALSLLGERLPTILTRPFGRLHWLVVPGAVAAGLLTPAHMRSTDYVFLFAAAGIYYLVCAVWPPVKRFRLGYSVAARILFTAAFISWLLTLGLGYAITLALITLWAAAVYFSMVYLPSRVTDQPSPEQRSPEQRRPAQREAASAALVAALATALLSQMLMVSAAADETPWLWLSVIVATASAMGAHEILLRRPGRIRRNVLRAFLILAVITSLPGLPVLGMVWLSIWILAERRLSGEGLRSAVQRGLLALWCAGLGWTVGEFGADIWLGIRLGLLALFLAAAGAVLHWVRRPDARYLVGEPLAWLILIPAVTLLHRAQTSSWWWADLATAFVLLGLALLLALRTLKEPVTAVTVPVYAALGAYLTVVETLQNLFDGRMGATSSVTGYLGSSVAFTVVVTLALWMRDRYPREASALRMQLARSAAVVALVASTAPMVTAEPGRVPVLAWVVPLMQGTLLVLAVRWVPQRLRVHVGLAGSLLLPLSGLFALYQAELDTETLVAGTGLLMLLAILLNEALIFGRTEGPGQPAPRGPDVDRDWAMIHYVAAGVLATVLALVGLGADSPLVQITPLVAAAALLTAGLLRARRLGLYWGAGLIVLAVLWSLRQAVFGLLIALGVLIIAAAVWRLLAVQKKQPPGHRPAAADPGQYASESTDSR</sequence>
<feature type="transmembrane region" description="Helical" evidence="2">
    <location>
        <begin position="270"/>
        <end position="290"/>
    </location>
</feature>
<evidence type="ECO:0000313" key="4">
    <source>
        <dbReference type="Proteomes" id="UP001500368"/>
    </source>
</evidence>
<feature type="transmembrane region" description="Helical" evidence="2">
    <location>
        <begin position="782"/>
        <end position="804"/>
    </location>
</feature>
<evidence type="ECO:0000256" key="2">
    <source>
        <dbReference type="SAM" id="Phobius"/>
    </source>
</evidence>
<keyword evidence="4" id="KW-1185">Reference proteome</keyword>
<feature type="transmembrane region" description="Helical" evidence="2">
    <location>
        <begin position="633"/>
        <end position="650"/>
    </location>
</feature>
<evidence type="ECO:0008006" key="5">
    <source>
        <dbReference type="Google" id="ProtNLM"/>
    </source>
</evidence>
<feature type="transmembrane region" description="Helical" evidence="2">
    <location>
        <begin position="246"/>
        <end position="264"/>
    </location>
</feature>
<proteinExistence type="predicted"/>
<comment type="caution">
    <text evidence="3">The sequence shown here is derived from an EMBL/GenBank/DDBJ whole genome shotgun (WGS) entry which is preliminary data.</text>
</comment>
<keyword evidence="2" id="KW-0812">Transmembrane</keyword>
<feature type="transmembrane region" description="Helical" evidence="2">
    <location>
        <begin position="329"/>
        <end position="347"/>
    </location>
</feature>
<feature type="transmembrane region" description="Helical" evidence="2">
    <location>
        <begin position="138"/>
        <end position="157"/>
    </location>
</feature>
<evidence type="ECO:0000313" key="3">
    <source>
        <dbReference type="EMBL" id="GAA4912273.1"/>
    </source>
</evidence>
<protein>
    <recommendedName>
        <fullName evidence="5">DUF2339 domain-containing protein</fullName>
    </recommendedName>
</protein>
<feature type="transmembrane region" description="Helical" evidence="2">
    <location>
        <begin position="849"/>
        <end position="867"/>
    </location>
</feature>
<feature type="transmembrane region" description="Helical" evidence="2">
    <location>
        <begin position="163"/>
        <end position="183"/>
    </location>
</feature>
<name>A0ABP9FPW4_9MICC</name>
<feature type="transmembrane region" description="Helical" evidence="2">
    <location>
        <begin position="379"/>
        <end position="400"/>
    </location>
</feature>
<feature type="transmembrane region" description="Helical" evidence="2">
    <location>
        <begin position="670"/>
        <end position="687"/>
    </location>
</feature>
<feature type="transmembrane region" description="Helical" evidence="2">
    <location>
        <begin position="486"/>
        <end position="514"/>
    </location>
</feature>